<dbReference type="Ensembl" id="ENSCINT00000020229.3">
    <property type="protein sequence ID" value="ENSCINP00000020229.3"/>
    <property type="gene ID" value="ENSCING00000010109.3"/>
</dbReference>
<evidence type="ECO:0000259" key="1">
    <source>
        <dbReference type="Pfam" id="PF00188"/>
    </source>
</evidence>
<dbReference type="InterPro" id="IPR035940">
    <property type="entry name" value="CAP_sf"/>
</dbReference>
<protein>
    <recommendedName>
        <fullName evidence="1">SCP domain-containing protein</fullName>
    </recommendedName>
</protein>
<reference evidence="2" key="3">
    <citation type="submission" date="2025-08" db="UniProtKB">
        <authorList>
            <consortium name="Ensembl"/>
        </authorList>
    </citation>
    <scope>IDENTIFICATION</scope>
</reference>
<sequence>MVGTAADAVMSWYAKYFLYNFATPGQPDITGEFTHMIWRSTTKIGCGRATVGIDTYIIVRYSPKGSAPLSAFSSNVGPVLAETCEKRCSPTSYCQGLDPSTSTCGECNGGYATCTARCTQYCPKQPSTNGFWKEFCQGSTNCRCDSSINLGVSPPEYPGAKCT</sequence>
<evidence type="ECO:0000313" key="3">
    <source>
        <dbReference type="Proteomes" id="UP000008144"/>
    </source>
</evidence>
<accession>F6PIK1</accession>
<name>F6PIK1_CIOIN</name>
<organism evidence="2 3">
    <name type="scientific">Ciona intestinalis</name>
    <name type="common">Transparent sea squirt</name>
    <name type="synonym">Ascidia intestinalis</name>
    <dbReference type="NCBI Taxonomy" id="7719"/>
    <lineage>
        <taxon>Eukaryota</taxon>
        <taxon>Metazoa</taxon>
        <taxon>Chordata</taxon>
        <taxon>Tunicata</taxon>
        <taxon>Ascidiacea</taxon>
        <taxon>Phlebobranchia</taxon>
        <taxon>Cionidae</taxon>
        <taxon>Ciona</taxon>
    </lineage>
</organism>
<dbReference type="InParanoid" id="F6PIK1"/>
<dbReference type="AlphaFoldDB" id="F6PIK1"/>
<dbReference type="Gene3D" id="3.40.33.10">
    <property type="entry name" value="CAP"/>
    <property type="match status" value="1"/>
</dbReference>
<proteinExistence type="predicted"/>
<dbReference type="InterPro" id="IPR014044">
    <property type="entry name" value="CAP_dom"/>
</dbReference>
<dbReference type="SUPFAM" id="SSF55797">
    <property type="entry name" value="PR-1-like"/>
    <property type="match status" value="1"/>
</dbReference>
<evidence type="ECO:0000313" key="2">
    <source>
        <dbReference type="Ensembl" id="ENSCINP00000020229.3"/>
    </source>
</evidence>
<keyword evidence="3" id="KW-1185">Reference proteome</keyword>
<dbReference type="Proteomes" id="UP000008144">
    <property type="component" value="Chromosome 1"/>
</dbReference>
<reference evidence="2" key="4">
    <citation type="submission" date="2025-09" db="UniProtKB">
        <authorList>
            <consortium name="Ensembl"/>
        </authorList>
    </citation>
    <scope>IDENTIFICATION</scope>
</reference>
<dbReference type="Pfam" id="PF00188">
    <property type="entry name" value="CAP"/>
    <property type="match status" value="1"/>
</dbReference>
<dbReference type="GeneTree" id="ENSGT00940000170525"/>
<dbReference type="EMBL" id="EAAA01000312">
    <property type="status" value="NOT_ANNOTATED_CDS"/>
    <property type="molecule type" value="Genomic_DNA"/>
</dbReference>
<reference evidence="3" key="1">
    <citation type="journal article" date="2002" name="Science">
        <title>The draft genome of Ciona intestinalis: insights into chordate and vertebrate origins.</title>
        <authorList>
            <person name="Dehal P."/>
            <person name="Satou Y."/>
            <person name="Campbell R.K."/>
            <person name="Chapman J."/>
            <person name="Degnan B."/>
            <person name="De Tomaso A."/>
            <person name="Davidson B."/>
            <person name="Di Gregorio A."/>
            <person name="Gelpke M."/>
            <person name="Goodstein D.M."/>
            <person name="Harafuji N."/>
            <person name="Hastings K.E."/>
            <person name="Ho I."/>
            <person name="Hotta K."/>
            <person name="Huang W."/>
            <person name="Kawashima T."/>
            <person name="Lemaire P."/>
            <person name="Martinez D."/>
            <person name="Meinertzhagen I.A."/>
            <person name="Necula S."/>
            <person name="Nonaka M."/>
            <person name="Putnam N."/>
            <person name="Rash S."/>
            <person name="Saiga H."/>
            <person name="Satake M."/>
            <person name="Terry A."/>
            <person name="Yamada L."/>
            <person name="Wang H.G."/>
            <person name="Awazu S."/>
            <person name="Azumi K."/>
            <person name="Boore J."/>
            <person name="Branno M."/>
            <person name="Chin-Bow S."/>
            <person name="DeSantis R."/>
            <person name="Doyle S."/>
            <person name="Francino P."/>
            <person name="Keys D.N."/>
            <person name="Haga S."/>
            <person name="Hayashi H."/>
            <person name="Hino K."/>
            <person name="Imai K.S."/>
            <person name="Inaba K."/>
            <person name="Kano S."/>
            <person name="Kobayashi K."/>
            <person name="Kobayashi M."/>
            <person name="Lee B.I."/>
            <person name="Makabe K.W."/>
            <person name="Manohar C."/>
            <person name="Matassi G."/>
            <person name="Medina M."/>
            <person name="Mochizuki Y."/>
            <person name="Mount S."/>
            <person name="Morishita T."/>
            <person name="Miura S."/>
            <person name="Nakayama A."/>
            <person name="Nishizaka S."/>
            <person name="Nomoto H."/>
            <person name="Ohta F."/>
            <person name="Oishi K."/>
            <person name="Rigoutsos I."/>
            <person name="Sano M."/>
            <person name="Sasaki A."/>
            <person name="Sasakura Y."/>
            <person name="Shoguchi E."/>
            <person name="Shin-i T."/>
            <person name="Spagnuolo A."/>
            <person name="Stainier D."/>
            <person name="Suzuki M.M."/>
            <person name="Tassy O."/>
            <person name="Takatori N."/>
            <person name="Tokuoka M."/>
            <person name="Yagi K."/>
            <person name="Yoshizaki F."/>
            <person name="Wada S."/>
            <person name="Zhang C."/>
            <person name="Hyatt P.D."/>
            <person name="Larimer F."/>
            <person name="Detter C."/>
            <person name="Doggett N."/>
            <person name="Glavina T."/>
            <person name="Hawkins T."/>
            <person name="Richardson P."/>
            <person name="Lucas S."/>
            <person name="Kohara Y."/>
            <person name="Levine M."/>
            <person name="Satoh N."/>
            <person name="Rokhsar D.S."/>
        </authorList>
    </citation>
    <scope>NUCLEOTIDE SEQUENCE [LARGE SCALE GENOMIC DNA]</scope>
</reference>
<reference evidence="2" key="2">
    <citation type="journal article" date="2008" name="Genome Biol.">
        <title>Improved genome assembly and evidence-based global gene model set for the chordate Ciona intestinalis: new insight into intron and operon populations.</title>
        <authorList>
            <person name="Satou Y."/>
            <person name="Mineta K."/>
            <person name="Ogasawara M."/>
            <person name="Sasakura Y."/>
            <person name="Shoguchi E."/>
            <person name="Ueno K."/>
            <person name="Yamada L."/>
            <person name="Matsumoto J."/>
            <person name="Wasserscheid J."/>
            <person name="Dewar K."/>
            <person name="Wiley G.B."/>
            <person name="Macmil S.L."/>
            <person name="Roe B.A."/>
            <person name="Zeller R.W."/>
            <person name="Hastings K.E."/>
            <person name="Lemaire P."/>
            <person name="Lindquist E."/>
            <person name="Endo T."/>
            <person name="Hotta K."/>
            <person name="Inaba K."/>
        </authorList>
    </citation>
    <scope>NUCLEOTIDE SEQUENCE [LARGE SCALE GENOMIC DNA]</scope>
    <source>
        <strain evidence="2">wild type</strain>
    </source>
</reference>
<feature type="domain" description="SCP" evidence="1">
    <location>
        <begin position="4"/>
        <end position="56"/>
    </location>
</feature>
<dbReference type="HOGENOM" id="CLU_1626452_0_0_1"/>